<dbReference type="PANTHER" id="PTHR46082">
    <property type="entry name" value="ATP/GTP-BINDING PROTEIN-RELATED"/>
    <property type="match status" value="1"/>
</dbReference>
<dbReference type="SUPFAM" id="SSF48452">
    <property type="entry name" value="TPR-like"/>
    <property type="match status" value="1"/>
</dbReference>
<dbReference type="AlphaFoldDB" id="A0A8K0WJH6"/>
<dbReference type="Gene3D" id="3.40.50.300">
    <property type="entry name" value="P-loop containing nucleotide triphosphate hydrolases"/>
    <property type="match status" value="1"/>
</dbReference>
<keyword evidence="2" id="KW-0378">Hydrolase</keyword>
<feature type="domain" description="DUF7779" evidence="1">
    <location>
        <begin position="315"/>
        <end position="403"/>
    </location>
</feature>
<protein>
    <submittedName>
        <fullName evidence="2">P-loop containing nucleoside triphosphate hydrolase protein</fullName>
    </submittedName>
</protein>
<sequence length="657" mass="75332">MDHAASELREVSSNRFGDHTTIHQGNISAVHYHLPRQPSPAVVRAIPYPRNEDIVDRPDVIDSLNKLLPSVDTEYSAAALYGLGGSGKTQIALDYAYRRCRDASCSVFWVHADSEATFIHDYQDIARCSGISVNLEQKDLLRAVRSCIEAQEKCVLILDNADDLLLFGVAQGGQNNQPNSLFSHIPRAASGTVLWTSRDERIVGTLVGSRRGIRVGPMTPTESTKLLETARNMEIHDDFSEAVELIEELQQLPLAISQVGAYMRRTSTPIKEYLAMLRKCKQRWKILKETETDRHRRPLVPNSVLETWTISMKRIQQENPMAYRMLNVIAYLDHRNIPFELLAVAVLQDKGDQGEESINLDIMRATTRLKEFSFLGIVDTSNNKRIFEMHKLVQEATRYTLSMDVMNETNIEENDQDGYDEMRGKIDYCRIAIQIMLRVFPISKREMWQQCEEYLAHAIGVGEWAEISGKQIQVAELFSRVSKFLYDRGRWREKEPVDKKALTLRREMLGEKHPDTIRSMASLAMTYHEQGHYSKAESMKVDVLELRREVLGEKHPDTIRSMADLATTYHAQGRYDEDEDISVKVLDLRRQVLGEKHPDTLQAMHDLAVTWNSRGRRDDALSLMDQCLQWQQSILGSDHPFTIRSAKALAEWQERRF</sequence>
<dbReference type="OrthoDB" id="5986190at2759"/>
<dbReference type="InterPro" id="IPR053137">
    <property type="entry name" value="NLR-like"/>
</dbReference>
<dbReference type="GO" id="GO:0043531">
    <property type="term" value="F:ADP binding"/>
    <property type="evidence" value="ECO:0007669"/>
    <property type="project" value="InterPro"/>
</dbReference>
<dbReference type="Proteomes" id="UP000813444">
    <property type="component" value="Unassembled WGS sequence"/>
</dbReference>
<evidence type="ECO:0000313" key="2">
    <source>
        <dbReference type="EMBL" id="KAH7302948.1"/>
    </source>
</evidence>
<reference evidence="2" key="1">
    <citation type="journal article" date="2021" name="Nat. Commun.">
        <title>Genetic determinants of endophytism in the Arabidopsis root mycobiome.</title>
        <authorList>
            <person name="Mesny F."/>
            <person name="Miyauchi S."/>
            <person name="Thiergart T."/>
            <person name="Pickel B."/>
            <person name="Atanasova L."/>
            <person name="Karlsson M."/>
            <person name="Huettel B."/>
            <person name="Barry K.W."/>
            <person name="Haridas S."/>
            <person name="Chen C."/>
            <person name="Bauer D."/>
            <person name="Andreopoulos W."/>
            <person name="Pangilinan J."/>
            <person name="LaButti K."/>
            <person name="Riley R."/>
            <person name="Lipzen A."/>
            <person name="Clum A."/>
            <person name="Drula E."/>
            <person name="Henrissat B."/>
            <person name="Kohler A."/>
            <person name="Grigoriev I.V."/>
            <person name="Martin F.M."/>
            <person name="Hacquard S."/>
        </authorList>
    </citation>
    <scope>NUCLEOTIDE SEQUENCE</scope>
    <source>
        <strain evidence="2">MPI-CAGE-CH-0235</strain>
    </source>
</reference>
<evidence type="ECO:0000259" key="1">
    <source>
        <dbReference type="Pfam" id="PF25000"/>
    </source>
</evidence>
<gene>
    <name evidence="2" type="ORF">B0I35DRAFT_365812</name>
</gene>
<proteinExistence type="predicted"/>
<evidence type="ECO:0000313" key="3">
    <source>
        <dbReference type="Proteomes" id="UP000813444"/>
    </source>
</evidence>
<dbReference type="SUPFAM" id="SSF52540">
    <property type="entry name" value="P-loop containing nucleoside triphosphate hydrolases"/>
    <property type="match status" value="1"/>
</dbReference>
<dbReference type="PRINTS" id="PR00364">
    <property type="entry name" value="DISEASERSIST"/>
</dbReference>
<dbReference type="InterPro" id="IPR056681">
    <property type="entry name" value="DUF7779"/>
</dbReference>
<comment type="caution">
    <text evidence="2">The sequence shown here is derived from an EMBL/GenBank/DDBJ whole genome shotgun (WGS) entry which is preliminary data.</text>
</comment>
<dbReference type="EMBL" id="JAGPNK010000045">
    <property type="protein sequence ID" value="KAH7302948.1"/>
    <property type="molecule type" value="Genomic_DNA"/>
</dbReference>
<name>A0A8K0WJH6_9HYPO</name>
<dbReference type="InterPro" id="IPR027417">
    <property type="entry name" value="P-loop_NTPase"/>
</dbReference>
<keyword evidence="3" id="KW-1185">Reference proteome</keyword>
<dbReference type="Pfam" id="PF13374">
    <property type="entry name" value="TPR_10"/>
    <property type="match status" value="2"/>
</dbReference>
<dbReference type="PANTHER" id="PTHR46082:SF6">
    <property type="entry name" value="AAA+ ATPASE DOMAIN-CONTAINING PROTEIN-RELATED"/>
    <property type="match status" value="1"/>
</dbReference>
<accession>A0A8K0WJH6</accession>
<dbReference type="Pfam" id="PF13424">
    <property type="entry name" value="TPR_12"/>
    <property type="match status" value="1"/>
</dbReference>
<dbReference type="GO" id="GO:0016787">
    <property type="term" value="F:hydrolase activity"/>
    <property type="evidence" value="ECO:0007669"/>
    <property type="project" value="UniProtKB-KW"/>
</dbReference>
<dbReference type="InterPro" id="IPR011990">
    <property type="entry name" value="TPR-like_helical_dom_sf"/>
</dbReference>
<organism evidence="2 3">
    <name type="scientific">Stachybotrys elegans</name>
    <dbReference type="NCBI Taxonomy" id="80388"/>
    <lineage>
        <taxon>Eukaryota</taxon>
        <taxon>Fungi</taxon>
        <taxon>Dikarya</taxon>
        <taxon>Ascomycota</taxon>
        <taxon>Pezizomycotina</taxon>
        <taxon>Sordariomycetes</taxon>
        <taxon>Hypocreomycetidae</taxon>
        <taxon>Hypocreales</taxon>
        <taxon>Stachybotryaceae</taxon>
        <taxon>Stachybotrys</taxon>
    </lineage>
</organism>
<dbReference type="Pfam" id="PF25000">
    <property type="entry name" value="DUF7779"/>
    <property type="match status" value="1"/>
</dbReference>
<dbReference type="Gene3D" id="1.25.40.10">
    <property type="entry name" value="Tetratricopeptide repeat domain"/>
    <property type="match status" value="1"/>
</dbReference>